<name>A0AAC9LGS6_9PSEU</name>
<evidence type="ECO:0000313" key="2">
    <source>
        <dbReference type="EMBL" id="APU16590.1"/>
    </source>
</evidence>
<evidence type="ECO:0000313" key="3">
    <source>
        <dbReference type="Proteomes" id="UP000185511"/>
    </source>
</evidence>
<evidence type="ECO:0000259" key="1">
    <source>
        <dbReference type="Pfam" id="PF13472"/>
    </source>
</evidence>
<gene>
    <name evidence="2" type="ORF">UA74_22860</name>
</gene>
<protein>
    <submittedName>
        <fullName evidence="2">GDSL-like Lipase/Acylhydrolase family</fullName>
    </submittedName>
</protein>
<keyword evidence="3" id="KW-1185">Reference proteome</keyword>
<organism evidence="2 3">
    <name type="scientific">Actinoalloteichus fjordicus</name>
    <dbReference type="NCBI Taxonomy" id="1612552"/>
    <lineage>
        <taxon>Bacteria</taxon>
        <taxon>Bacillati</taxon>
        <taxon>Actinomycetota</taxon>
        <taxon>Actinomycetes</taxon>
        <taxon>Pseudonocardiales</taxon>
        <taxon>Pseudonocardiaceae</taxon>
        <taxon>Actinoalloteichus</taxon>
    </lineage>
</organism>
<dbReference type="SUPFAM" id="SSF52266">
    <property type="entry name" value="SGNH hydrolase"/>
    <property type="match status" value="1"/>
</dbReference>
<dbReference type="InterPro" id="IPR036514">
    <property type="entry name" value="SGNH_hydro_sf"/>
</dbReference>
<proteinExistence type="predicted"/>
<dbReference type="CDD" id="cd00229">
    <property type="entry name" value="SGNH_hydrolase"/>
    <property type="match status" value="1"/>
</dbReference>
<feature type="domain" description="SGNH hydrolase-type esterase" evidence="1">
    <location>
        <begin position="179"/>
        <end position="335"/>
    </location>
</feature>
<sequence length="600" mass="64042">MNEPTEEELDVTGGVLTPGLWEWRRRRMFADVEPVRIVWIGSSTVGGEGARTQEGTAAALVGRTLGEAGTHYPVTGIGGWTMLGHPEIVFADLALRSVKLISGDEIRRTLPDCDRITVQFMQGVGATEFTVWIDDSAYSVVPDAAGSSRRADGSWLSPLLPRADHVISISTRGAVIVNGAYAHRAPHGRGIETYNAGRGGTRASSYGRSPELGQMCRRIGRLDPALIVLVVGSNDYSVGVQPADYRAQVADLVARLRTACPRRPSILLVHAARRSDTQAPLHPWSAYRDQLRQIAELIDDVAFLDVSPHWPVGLDADELGLLVPDRIHIGPAGHRWLAELVSAALTASITPASAPVLAEEPVPGGDPATLPGVISAWRASTLAGGAGTPVTRWAPHAGRETAPLAQELPASRPLLRVDGPGRQPYVECSRAAGRWLRTEDWAAEYDLPISVLMVVRQPRDLLGNVYSGRSGRYVWLGHITGQDTDGFQTTGAGGTGPPNAAPVWTGGSPGWQLMAQVHDGAASRHHVFGLPPEGFAGGTITGLPGLTLANSSTGGVASSHDVDLAEIILVDRALTVVEVERAFAWLARRYRLDRSGRSLS</sequence>
<dbReference type="InterPro" id="IPR013830">
    <property type="entry name" value="SGNH_hydro"/>
</dbReference>
<dbReference type="Gene3D" id="3.40.50.1110">
    <property type="entry name" value="SGNH hydrolase"/>
    <property type="match status" value="1"/>
</dbReference>
<dbReference type="RefSeq" id="WP_075765465.1">
    <property type="nucleotide sequence ID" value="NZ_CP016076.1"/>
</dbReference>
<accession>A0AAC9LGS6</accession>
<reference evidence="3" key="1">
    <citation type="submission" date="2016-06" db="EMBL/GenBank/DDBJ databases">
        <title>Complete genome sequence of Actinoalloteichus fjordicus DSM 46855 (=ADI127-17), type strain of the new species Actinoalloteichus fjordicus.</title>
        <authorList>
            <person name="Ruckert C."/>
            <person name="Nouioui I."/>
            <person name="Willmese J."/>
            <person name="van Wezel G."/>
            <person name="Klenk H.-P."/>
            <person name="Kalinowski J."/>
            <person name="Zotchev S.B."/>
        </authorList>
    </citation>
    <scope>NUCLEOTIDE SEQUENCE [LARGE SCALE GENOMIC DNA]</scope>
    <source>
        <strain evidence="3">ADI127-7</strain>
    </source>
</reference>
<dbReference type="EMBL" id="CP016076">
    <property type="protein sequence ID" value="APU16590.1"/>
    <property type="molecule type" value="Genomic_DNA"/>
</dbReference>
<dbReference type="AlphaFoldDB" id="A0AAC9LGS6"/>
<dbReference type="KEGG" id="acad:UA74_22860"/>
<dbReference type="Proteomes" id="UP000185511">
    <property type="component" value="Chromosome"/>
</dbReference>
<dbReference type="Pfam" id="PF13472">
    <property type="entry name" value="Lipase_GDSL_2"/>
    <property type="match status" value="1"/>
</dbReference>